<dbReference type="Gene3D" id="6.10.140.530">
    <property type="match status" value="2"/>
</dbReference>
<dbReference type="EMBL" id="BLLK01000062">
    <property type="protein sequence ID" value="GFH58311.1"/>
    <property type="molecule type" value="Genomic_DNA"/>
</dbReference>
<dbReference type="InterPro" id="IPR005114">
    <property type="entry name" value="Helicase_assoc"/>
</dbReference>
<dbReference type="Proteomes" id="UP001054902">
    <property type="component" value="Unassembled WGS sequence"/>
</dbReference>
<comment type="caution">
    <text evidence="2">The sequence shown here is derived from an EMBL/GenBank/DDBJ whole genome shotgun (WGS) entry which is preliminary data.</text>
</comment>
<feature type="domain" description="Helicase-associated" evidence="1">
    <location>
        <begin position="78"/>
        <end position="146"/>
    </location>
</feature>
<gene>
    <name evidence="2" type="ORF">CTEN210_14787</name>
</gene>
<protein>
    <recommendedName>
        <fullName evidence="1">Helicase-associated domain-containing protein</fullName>
    </recommendedName>
</protein>
<accession>A0AAD3D7V5</accession>
<name>A0AAD3D7V5_9STRA</name>
<dbReference type="AlphaFoldDB" id="A0AAD3D7V5"/>
<proteinExistence type="predicted"/>
<dbReference type="PANTHER" id="PTHR33418:SF1">
    <property type="entry name" value="HELICASE-ASSOCIATED DOMAIN-CONTAINING PROTEIN"/>
    <property type="match status" value="1"/>
</dbReference>
<reference evidence="2 3" key="1">
    <citation type="journal article" date="2021" name="Sci. Rep.">
        <title>The genome of the diatom Chaetoceros tenuissimus carries an ancient integrated fragment of an extant virus.</title>
        <authorList>
            <person name="Hongo Y."/>
            <person name="Kimura K."/>
            <person name="Takaki Y."/>
            <person name="Yoshida Y."/>
            <person name="Baba S."/>
            <person name="Kobayashi G."/>
            <person name="Nagasaki K."/>
            <person name="Hano T."/>
            <person name="Tomaru Y."/>
        </authorList>
    </citation>
    <scope>NUCLEOTIDE SEQUENCE [LARGE SCALE GENOMIC DNA]</scope>
    <source>
        <strain evidence="2 3">NIES-3715</strain>
    </source>
</reference>
<feature type="domain" description="Helicase-associated" evidence="1">
    <location>
        <begin position="2"/>
        <end position="72"/>
    </location>
</feature>
<sequence>MNYNALVAYKKKYGHCLVPQGFSENPILGNWVFSQRVAYKELRKSIGNGKTVIEWSSRMIKARFEKLNELGFVWDVKEDSWEMNYNALVAYEKKYGHCLVPKKNKALGGWVDKQRGMYKKFHEGGPKKEWALKAEGRIKKLNKVEFVWKLKRGRRSG</sequence>
<evidence type="ECO:0000259" key="1">
    <source>
        <dbReference type="Pfam" id="PF03457"/>
    </source>
</evidence>
<dbReference type="PANTHER" id="PTHR33418">
    <property type="entry name" value="HELICASE-ASSOCIATED"/>
    <property type="match status" value="1"/>
</dbReference>
<keyword evidence="3" id="KW-1185">Reference proteome</keyword>
<organism evidence="2 3">
    <name type="scientific">Chaetoceros tenuissimus</name>
    <dbReference type="NCBI Taxonomy" id="426638"/>
    <lineage>
        <taxon>Eukaryota</taxon>
        <taxon>Sar</taxon>
        <taxon>Stramenopiles</taxon>
        <taxon>Ochrophyta</taxon>
        <taxon>Bacillariophyta</taxon>
        <taxon>Coscinodiscophyceae</taxon>
        <taxon>Chaetocerotophycidae</taxon>
        <taxon>Chaetocerotales</taxon>
        <taxon>Chaetocerotaceae</taxon>
        <taxon>Chaetoceros</taxon>
    </lineage>
</organism>
<dbReference type="Pfam" id="PF03457">
    <property type="entry name" value="HA"/>
    <property type="match status" value="2"/>
</dbReference>
<evidence type="ECO:0000313" key="3">
    <source>
        <dbReference type="Proteomes" id="UP001054902"/>
    </source>
</evidence>
<evidence type="ECO:0000313" key="2">
    <source>
        <dbReference type="EMBL" id="GFH58311.1"/>
    </source>
</evidence>